<name>A0AAW1LDF4_POPJA</name>
<evidence type="ECO:0000313" key="2">
    <source>
        <dbReference type="Proteomes" id="UP001458880"/>
    </source>
</evidence>
<evidence type="ECO:0000313" key="1">
    <source>
        <dbReference type="EMBL" id="KAK9732017.1"/>
    </source>
</evidence>
<organism evidence="1 2">
    <name type="scientific">Popillia japonica</name>
    <name type="common">Japanese beetle</name>
    <dbReference type="NCBI Taxonomy" id="7064"/>
    <lineage>
        <taxon>Eukaryota</taxon>
        <taxon>Metazoa</taxon>
        <taxon>Ecdysozoa</taxon>
        <taxon>Arthropoda</taxon>
        <taxon>Hexapoda</taxon>
        <taxon>Insecta</taxon>
        <taxon>Pterygota</taxon>
        <taxon>Neoptera</taxon>
        <taxon>Endopterygota</taxon>
        <taxon>Coleoptera</taxon>
        <taxon>Polyphaga</taxon>
        <taxon>Scarabaeiformia</taxon>
        <taxon>Scarabaeidae</taxon>
        <taxon>Rutelinae</taxon>
        <taxon>Popillia</taxon>
    </lineage>
</organism>
<protein>
    <submittedName>
        <fullName evidence="1">Uncharacterized protein</fullName>
    </submittedName>
</protein>
<sequence>MTTQELDGGMKMLEGQLDSGAIPLRIGWRYEDARRAIGFWSYTAERRSEETMKTMKLCREVDDLNQLEKIMVAWLNRTEARLGQINDAGIVERNRHLQNHCLEPQKIQVEGILKWTVLLMS</sequence>
<keyword evidence="2" id="KW-1185">Reference proteome</keyword>
<dbReference type="Proteomes" id="UP001458880">
    <property type="component" value="Unassembled WGS sequence"/>
</dbReference>
<dbReference type="EMBL" id="JASPKY010000123">
    <property type="protein sequence ID" value="KAK9732017.1"/>
    <property type="molecule type" value="Genomic_DNA"/>
</dbReference>
<comment type="caution">
    <text evidence="1">The sequence shown here is derived from an EMBL/GenBank/DDBJ whole genome shotgun (WGS) entry which is preliminary data.</text>
</comment>
<gene>
    <name evidence="1" type="ORF">QE152_g13173</name>
</gene>
<dbReference type="AlphaFoldDB" id="A0AAW1LDF4"/>
<reference evidence="1 2" key="1">
    <citation type="journal article" date="2024" name="BMC Genomics">
        <title>De novo assembly and annotation of Popillia japonica's genome with initial clues to its potential as an invasive pest.</title>
        <authorList>
            <person name="Cucini C."/>
            <person name="Boschi S."/>
            <person name="Funari R."/>
            <person name="Cardaioli E."/>
            <person name="Iannotti N."/>
            <person name="Marturano G."/>
            <person name="Paoli F."/>
            <person name="Bruttini M."/>
            <person name="Carapelli A."/>
            <person name="Frati F."/>
            <person name="Nardi F."/>
        </authorList>
    </citation>
    <scope>NUCLEOTIDE SEQUENCE [LARGE SCALE GENOMIC DNA]</scope>
    <source>
        <strain evidence="1">DMR45628</strain>
    </source>
</reference>
<accession>A0AAW1LDF4</accession>
<proteinExistence type="predicted"/>